<keyword evidence="8" id="KW-1185">Reference proteome</keyword>
<keyword evidence="5 6" id="KW-0472">Membrane</keyword>
<dbReference type="InterPro" id="IPR000109">
    <property type="entry name" value="POT_fam"/>
</dbReference>
<dbReference type="EMBL" id="PGOL01000126">
    <property type="protein sequence ID" value="PKI76274.1"/>
    <property type="molecule type" value="Genomic_DNA"/>
</dbReference>
<dbReference type="AlphaFoldDB" id="A0A2I0L6F5"/>
<feature type="transmembrane region" description="Helical" evidence="6">
    <location>
        <begin position="110"/>
        <end position="133"/>
    </location>
</feature>
<evidence type="ECO:0000313" key="7">
    <source>
        <dbReference type="EMBL" id="PKI76274.1"/>
    </source>
</evidence>
<name>A0A2I0L6F5_PUNGR</name>
<evidence type="ECO:0000313" key="8">
    <source>
        <dbReference type="Proteomes" id="UP000233551"/>
    </source>
</evidence>
<accession>A0A2I0L6F5</accession>
<reference evidence="7 8" key="1">
    <citation type="submission" date="2017-11" db="EMBL/GenBank/DDBJ databases">
        <title>De-novo sequencing of pomegranate (Punica granatum L.) genome.</title>
        <authorList>
            <person name="Akparov Z."/>
            <person name="Amiraslanov A."/>
            <person name="Hajiyeva S."/>
            <person name="Abbasov M."/>
            <person name="Kaur K."/>
            <person name="Hamwieh A."/>
            <person name="Solovyev V."/>
            <person name="Salamov A."/>
            <person name="Braich B."/>
            <person name="Kosarev P."/>
            <person name="Mahmoud A."/>
            <person name="Hajiyev E."/>
            <person name="Babayeva S."/>
            <person name="Izzatullayeva V."/>
            <person name="Mammadov A."/>
            <person name="Mammadov A."/>
            <person name="Sharifova S."/>
            <person name="Ojaghi J."/>
            <person name="Eynullazada K."/>
            <person name="Bayramov B."/>
            <person name="Abdulazimova A."/>
            <person name="Shahmuradov I."/>
        </authorList>
    </citation>
    <scope>NUCLEOTIDE SEQUENCE [LARGE SCALE GENOMIC DNA]</scope>
    <source>
        <strain evidence="8">cv. AG2017</strain>
        <tissue evidence="7">Leaf</tissue>
    </source>
</reference>
<sequence>MMIWVTVNDRILVPFLVSLTSRPRGLSLKQRMGIRPVLSTMAMVVSALVERKRRAVAIHEGFANNLWGVTTMTAMWAVPQYCLLELAEGFNVIGQIEFYYSQFLKDMSSVAVALIMFGMGLEGLAGSLIVSVVDGVTERGGNVSG</sequence>
<gene>
    <name evidence="7" type="ORF">CRG98_003385</name>
</gene>
<keyword evidence="3 6" id="KW-0812">Transmembrane</keyword>
<evidence type="ECO:0000256" key="6">
    <source>
        <dbReference type="SAM" id="Phobius"/>
    </source>
</evidence>
<dbReference type="InterPro" id="IPR036259">
    <property type="entry name" value="MFS_trans_sf"/>
</dbReference>
<dbReference type="GO" id="GO:0016020">
    <property type="term" value="C:membrane"/>
    <property type="evidence" value="ECO:0007669"/>
    <property type="project" value="UniProtKB-SubCell"/>
</dbReference>
<dbReference type="Pfam" id="PF00854">
    <property type="entry name" value="PTR2"/>
    <property type="match status" value="1"/>
</dbReference>
<evidence type="ECO:0000256" key="4">
    <source>
        <dbReference type="ARBA" id="ARBA00022989"/>
    </source>
</evidence>
<evidence type="ECO:0000256" key="2">
    <source>
        <dbReference type="ARBA" id="ARBA00005982"/>
    </source>
</evidence>
<evidence type="ECO:0000256" key="3">
    <source>
        <dbReference type="ARBA" id="ARBA00022692"/>
    </source>
</evidence>
<evidence type="ECO:0000256" key="1">
    <source>
        <dbReference type="ARBA" id="ARBA00004141"/>
    </source>
</evidence>
<dbReference type="GO" id="GO:0022857">
    <property type="term" value="F:transmembrane transporter activity"/>
    <property type="evidence" value="ECO:0007669"/>
    <property type="project" value="InterPro"/>
</dbReference>
<comment type="similarity">
    <text evidence="2">Belongs to the major facilitator superfamily. Proton-dependent oligopeptide transporter (POT/PTR) (TC 2.A.17) family.</text>
</comment>
<comment type="subcellular location">
    <subcellularLocation>
        <location evidence="1">Membrane</location>
        <topology evidence="1">Multi-pass membrane protein</topology>
    </subcellularLocation>
</comment>
<keyword evidence="4 6" id="KW-1133">Transmembrane helix</keyword>
<organism evidence="7 8">
    <name type="scientific">Punica granatum</name>
    <name type="common">Pomegranate</name>
    <dbReference type="NCBI Taxonomy" id="22663"/>
    <lineage>
        <taxon>Eukaryota</taxon>
        <taxon>Viridiplantae</taxon>
        <taxon>Streptophyta</taxon>
        <taxon>Embryophyta</taxon>
        <taxon>Tracheophyta</taxon>
        <taxon>Spermatophyta</taxon>
        <taxon>Magnoliopsida</taxon>
        <taxon>eudicotyledons</taxon>
        <taxon>Gunneridae</taxon>
        <taxon>Pentapetalae</taxon>
        <taxon>rosids</taxon>
        <taxon>malvids</taxon>
        <taxon>Myrtales</taxon>
        <taxon>Lythraceae</taxon>
        <taxon>Punica</taxon>
    </lineage>
</organism>
<dbReference type="Proteomes" id="UP000233551">
    <property type="component" value="Unassembled WGS sequence"/>
</dbReference>
<comment type="caution">
    <text evidence="7">The sequence shown here is derived from an EMBL/GenBank/DDBJ whole genome shotgun (WGS) entry which is preliminary data.</text>
</comment>
<dbReference type="PANTHER" id="PTHR11654">
    <property type="entry name" value="OLIGOPEPTIDE TRANSPORTER-RELATED"/>
    <property type="match status" value="1"/>
</dbReference>
<dbReference type="Gene3D" id="1.20.1250.20">
    <property type="entry name" value="MFS general substrate transporter like domains"/>
    <property type="match status" value="1"/>
</dbReference>
<evidence type="ECO:0000256" key="5">
    <source>
        <dbReference type="ARBA" id="ARBA00023136"/>
    </source>
</evidence>
<protein>
    <submittedName>
        <fullName evidence="7">Uncharacterized protein</fullName>
    </submittedName>
</protein>
<proteinExistence type="inferred from homology"/>